<dbReference type="SUPFAM" id="SSF48403">
    <property type="entry name" value="Ankyrin repeat"/>
    <property type="match status" value="1"/>
</dbReference>
<dbReference type="AlphaFoldDB" id="A0A9P8G2R0"/>
<evidence type="ECO:0000256" key="6">
    <source>
        <dbReference type="ARBA" id="ARBA00022759"/>
    </source>
</evidence>
<feature type="region of interest" description="Disordered" evidence="12">
    <location>
        <begin position="39"/>
        <end position="63"/>
    </location>
</feature>
<dbReference type="PROSITE" id="PS52044">
    <property type="entry name" value="VLRF1"/>
    <property type="match status" value="1"/>
</dbReference>
<name>A0A9P8G2R0_AURME</name>
<feature type="compositionally biased region" description="Low complexity" evidence="12">
    <location>
        <begin position="424"/>
        <end position="433"/>
    </location>
</feature>
<keyword evidence="3 11" id="KW-0963">Cytoplasm</keyword>
<dbReference type="PANTHER" id="PTHR16036:SF2">
    <property type="entry name" value="TRNA ENDONUCLEASE ANKZF1"/>
    <property type="match status" value="1"/>
</dbReference>
<dbReference type="GO" id="GO:0036503">
    <property type="term" value="P:ERAD pathway"/>
    <property type="evidence" value="ECO:0007669"/>
    <property type="project" value="TreeGrafter"/>
</dbReference>
<reference evidence="14" key="1">
    <citation type="journal article" date="2021" name="J Fungi (Basel)">
        <title>Virulence traits and population genomics of the black yeast Aureobasidium melanogenum.</title>
        <authorList>
            <person name="Cernosa A."/>
            <person name="Sun X."/>
            <person name="Gostincar C."/>
            <person name="Fang C."/>
            <person name="Gunde-Cimerman N."/>
            <person name="Song Z."/>
        </authorList>
    </citation>
    <scope>NUCLEOTIDE SEQUENCE</scope>
    <source>
        <strain evidence="14">EXF-9298</strain>
    </source>
</reference>
<sequence length="851" mass="93633">MSQTTEPLLQRPLYVFDLPQELLSTLELKPQNNAALAVPDESELLAASNSKRSETEDGGPPSATSCGLCGLSFPSVQEQRSHVRSDLHGYNMKQKMRGLKPVGENDFEKLVGDLDESISGSDSDDSASSDDDGKKDTTLSALLKKQANIADPDFDDFTTTKTKVGAGKPPLLWFSSSKLPSNVALGVYRTILPPAVQVGDAAAIIQTIKDKQLAPKPPPTQPTSAPTAESGGVPLPRSLQPDTSATGPHYFLCMIGGGHFAAMVVSLTPKMTKKAGVEDRAATVLAHKTFHRYTTRRKQGGSQSANDSSKGNAHSAGAGIRRYNEAALVAEVRQLLQDWKVWIDSSELIFVRATGTTNRRTLFGPYENQVLTSRDQRIRGFPFATRRATQAELMRSFVELTRVKVSTIDEAAIARKAQEEEAARQAAEAKAAAKPTTQKSAKPSKEDEEAMLHTTQLQALIRRSKAPALVSYIISNNLSPNFTFFPSDNQQNHHAPTPLHLAASLNAPALISSLLLKAKADPTVKSAEGKTAFEIAGDRATRDSFRLARSELGESAYDWDSAGVPAALSRADYDARVQREKDEKAAEDAAEQQRRKTETERLRNEDKIREEQGKEKKYGKGKTLAQMLPEKTAQEKREEEARGMTPEMRMKLERERRARAAEARFKAMSGESPKAILNLVTKATTNMTLQQPSGAFPSDIWLEILQWCPTTSLKILCLTSKSLYALASEQLLRTLVLGQNVLGTCSLGPSLNDATLIKDPAAFSRSVLENKHLRWFRAVKTVFVVWGARLYVVRISALPLVCYYITWTHAPKDLVKYTWKVWVKTPATVTLWPPEVWPVKHPIMHNLQGEG</sequence>
<evidence type="ECO:0000256" key="9">
    <source>
        <dbReference type="ARBA" id="ARBA00023054"/>
    </source>
</evidence>
<dbReference type="SUPFAM" id="SSF81383">
    <property type="entry name" value="F-box domain"/>
    <property type="match status" value="1"/>
</dbReference>
<keyword evidence="15" id="KW-1185">Reference proteome</keyword>
<dbReference type="Proteomes" id="UP000729357">
    <property type="component" value="Unassembled WGS sequence"/>
</dbReference>
<dbReference type="CDD" id="cd09917">
    <property type="entry name" value="F-box_SF"/>
    <property type="match status" value="1"/>
</dbReference>
<keyword evidence="6 11" id="KW-0255">Endonuclease</keyword>
<evidence type="ECO:0000256" key="2">
    <source>
        <dbReference type="ARBA" id="ARBA00009262"/>
    </source>
</evidence>
<feature type="compositionally biased region" description="Polar residues" evidence="12">
    <location>
        <begin position="300"/>
        <end position="312"/>
    </location>
</feature>
<organism evidence="14 15">
    <name type="scientific">Aureobasidium melanogenum</name>
    <name type="common">Aureobasidium pullulans var. melanogenum</name>
    <dbReference type="NCBI Taxonomy" id="46634"/>
    <lineage>
        <taxon>Eukaryota</taxon>
        <taxon>Fungi</taxon>
        <taxon>Dikarya</taxon>
        <taxon>Ascomycota</taxon>
        <taxon>Pezizomycotina</taxon>
        <taxon>Dothideomycetes</taxon>
        <taxon>Dothideomycetidae</taxon>
        <taxon>Dothideales</taxon>
        <taxon>Saccotheciaceae</taxon>
        <taxon>Aureobasidium</taxon>
    </lineage>
</organism>
<accession>A0A9P8G2R0</accession>
<evidence type="ECO:0000256" key="1">
    <source>
        <dbReference type="ARBA" id="ARBA00004496"/>
    </source>
</evidence>
<comment type="domain">
    <text evidence="11">The VLRF1 domain mediates binding to the 60S ribosomal subunit.</text>
</comment>
<dbReference type="GO" id="GO:0004519">
    <property type="term" value="F:endonuclease activity"/>
    <property type="evidence" value="ECO:0007669"/>
    <property type="project" value="UniProtKB-KW"/>
</dbReference>
<gene>
    <name evidence="14" type="ORF">KCU98_g3154</name>
</gene>
<feature type="compositionally biased region" description="Basic and acidic residues" evidence="12">
    <location>
        <begin position="579"/>
        <end position="618"/>
    </location>
</feature>
<keyword evidence="4 11" id="KW-0540">Nuclease</keyword>
<dbReference type="EMBL" id="JAHFXS010000204">
    <property type="protein sequence ID" value="KAG9987697.1"/>
    <property type="molecule type" value="Genomic_DNA"/>
</dbReference>
<keyword evidence="7 11" id="KW-0378">Hydrolase</keyword>
<keyword evidence="8 10" id="KW-0040">ANK repeat</keyword>
<keyword evidence="5" id="KW-0677">Repeat</keyword>
<comment type="similarity">
    <text evidence="2 11">Belongs to the ANKZF1/VMS1 family.</text>
</comment>
<evidence type="ECO:0000256" key="4">
    <source>
        <dbReference type="ARBA" id="ARBA00022722"/>
    </source>
</evidence>
<feature type="region of interest" description="Disordered" evidence="12">
    <location>
        <begin position="209"/>
        <end position="241"/>
    </location>
</feature>
<evidence type="ECO:0000313" key="15">
    <source>
        <dbReference type="Proteomes" id="UP000729357"/>
    </source>
</evidence>
<evidence type="ECO:0000259" key="13">
    <source>
        <dbReference type="PROSITE" id="PS52044"/>
    </source>
</evidence>
<evidence type="ECO:0000256" key="3">
    <source>
        <dbReference type="ARBA" id="ARBA00022490"/>
    </source>
</evidence>
<dbReference type="Gene3D" id="1.25.40.20">
    <property type="entry name" value="Ankyrin repeat-containing domain"/>
    <property type="match status" value="1"/>
</dbReference>
<dbReference type="InterPro" id="IPR001810">
    <property type="entry name" value="F-box_dom"/>
</dbReference>
<evidence type="ECO:0000313" key="14">
    <source>
        <dbReference type="EMBL" id="KAG9987697.1"/>
    </source>
</evidence>
<proteinExistence type="inferred from homology"/>
<evidence type="ECO:0000256" key="5">
    <source>
        <dbReference type="ARBA" id="ARBA00022737"/>
    </source>
</evidence>
<feature type="region of interest" description="Disordered" evidence="12">
    <location>
        <begin position="424"/>
        <end position="449"/>
    </location>
</feature>
<dbReference type="Pfam" id="PF00646">
    <property type="entry name" value="F-box"/>
    <property type="match status" value="1"/>
</dbReference>
<feature type="non-terminal residue" evidence="14">
    <location>
        <position position="1"/>
    </location>
</feature>
<feature type="active site" evidence="11">
    <location>
        <position position="303"/>
    </location>
</feature>
<evidence type="ECO:0000256" key="12">
    <source>
        <dbReference type="SAM" id="MobiDB-lite"/>
    </source>
</evidence>
<evidence type="ECO:0000256" key="11">
    <source>
        <dbReference type="PROSITE-ProRule" id="PRU01389"/>
    </source>
</evidence>
<keyword evidence="9" id="KW-0175">Coiled coil</keyword>
<feature type="repeat" description="ANK" evidence="10">
    <location>
        <begin position="494"/>
        <end position="527"/>
    </location>
</feature>
<dbReference type="PROSITE" id="PS00028">
    <property type="entry name" value="ZINC_FINGER_C2H2_1"/>
    <property type="match status" value="1"/>
</dbReference>
<dbReference type="InterPro" id="IPR013087">
    <property type="entry name" value="Znf_C2H2_type"/>
</dbReference>
<dbReference type="InterPro" id="IPR036770">
    <property type="entry name" value="Ankyrin_rpt-contain_sf"/>
</dbReference>
<dbReference type="PROSITE" id="PS50088">
    <property type="entry name" value="ANK_REPEAT"/>
    <property type="match status" value="1"/>
</dbReference>
<dbReference type="Pfam" id="PF18826">
    <property type="entry name" value="bVLRF1"/>
    <property type="match status" value="1"/>
</dbReference>
<comment type="subcellular location">
    <subcellularLocation>
        <location evidence="1">Cytoplasm</location>
    </subcellularLocation>
</comment>
<protein>
    <recommendedName>
        <fullName evidence="13">VLRF1 domain-containing protein</fullName>
    </recommendedName>
</protein>
<dbReference type="InterPro" id="IPR047139">
    <property type="entry name" value="ANKZ1/VMS1"/>
</dbReference>
<dbReference type="GO" id="GO:0005737">
    <property type="term" value="C:cytoplasm"/>
    <property type="evidence" value="ECO:0007669"/>
    <property type="project" value="UniProtKB-SubCell"/>
</dbReference>
<comment type="caution">
    <text evidence="14">The sequence shown here is derived from an EMBL/GenBank/DDBJ whole genome shotgun (WGS) entry which is preliminary data.</text>
</comment>
<evidence type="ECO:0000256" key="8">
    <source>
        <dbReference type="ARBA" id="ARBA00023043"/>
    </source>
</evidence>
<reference evidence="14" key="2">
    <citation type="submission" date="2021-08" db="EMBL/GenBank/DDBJ databases">
        <authorList>
            <person name="Gostincar C."/>
            <person name="Sun X."/>
            <person name="Song Z."/>
            <person name="Gunde-Cimerman N."/>
        </authorList>
    </citation>
    <scope>NUCLEOTIDE SEQUENCE</scope>
    <source>
        <strain evidence="14">EXF-9298</strain>
    </source>
</reference>
<evidence type="ECO:0000256" key="7">
    <source>
        <dbReference type="ARBA" id="ARBA00022801"/>
    </source>
</evidence>
<dbReference type="InterPro" id="IPR041175">
    <property type="entry name" value="VLRF1/Vms1"/>
</dbReference>
<dbReference type="PANTHER" id="PTHR16036">
    <property type="entry name" value="ANKYRIN REPEAT AND ZINC FINGER DOMAIN-CONTAINING PROTEIN 1"/>
    <property type="match status" value="1"/>
</dbReference>
<dbReference type="GO" id="GO:0016787">
    <property type="term" value="F:hydrolase activity"/>
    <property type="evidence" value="ECO:0007669"/>
    <property type="project" value="UniProtKB-KW"/>
</dbReference>
<feature type="region of interest" description="Disordered" evidence="12">
    <location>
        <begin position="114"/>
        <end position="134"/>
    </location>
</feature>
<dbReference type="InterPro" id="IPR036047">
    <property type="entry name" value="F-box-like_dom_sf"/>
</dbReference>
<dbReference type="InterPro" id="IPR002110">
    <property type="entry name" value="Ankyrin_rpt"/>
</dbReference>
<feature type="region of interest" description="Disordered" evidence="12">
    <location>
        <begin position="579"/>
        <end position="622"/>
    </location>
</feature>
<feature type="region of interest" description="Disordered" evidence="12">
    <location>
        <begin position="294"/>
        <end position="316"/>
    </location>
</feature>
<evidence type="ECO:0000256" key="10">
    <source>
        <dbReference type="PROSITE-ProRule" id="PRU00023"/>
    </source>
</evidence>
<feature type="domain" description="VLRF1" evidence="13">
    <location>
        <begin position="246"/>
        <end position="403"/>
    </location>
</feature>